<sequence length="115" mass="12864">MTTSSVKKGAEKIQSIREGLSYMRAHKRRTVVWPATFYVANFEFSSTLYDISLSGIRIKLPLPLANGTEASVKIRNKVQLKARVVWHAGEFLGLQFIDDADEVRDALGDMATGLY</sequence>
<name>A0A2G4YTC2_9PROT</name>
<dbReference type="RefSeq" id="WP_099471164.1">
    <property type="nucleotide sequence ID" value="NZ_CP041025.1"/>
</dbReference>
<dbReference type="AlphaFoldDB" id="A0A2G4YTC2"/>
<evidence type="ECO:0000313" key="2">
    <source>
        <dbReference type="EMBL" id="PHZ85581.1"/>
    </source>
</evidence>
<dbReference type="InParanoid" id="A0A2G4YTC2"/>
<keyword evidence="3" id="KW-1185">Reference proteome</keyword>
<dbReference type="Pfam" id="PF07238">
    <property type="entry name" value="PilZ"/>
    <property type="match status" value="1"/>
</dbReference>
<organism evidence="2 3">
    <name type="scientific">Paremcibacter congregatus</name>
    <dbReference type="NCBI Taxonomy" id="2043170"/>
    <lineage>
        <taxon>Bacteria</taxon>
        <taxon>Pseudomonadati</taxon>
        <taxon>Pseudomonadota</taxon>
        <taxon>Alphaproteobacteria</taxon>
        <taxon>Emcibacterales</taxon>
        <taxon>Emcibacteraceae</taxon>
        <taxon>Paremcibacter</taxon>
    </lineage>
</organism>
<dbReference type="EMBL" id="PDEM01000009">
    <property type="protein sequence ID" value="PHZ85581.1"/>
    <property type="molecule type" value="Genomic_DNA"/>
</dbReference>
<reference evidence="2 3" key="1">
    <citation type="submission" date="2017-10" db="EMBL/GenBank/DDBJ databases">
        <title>Frigbacter circumglobatus gen. nov. sp. nov., isolated from sediment cultured in situ.</title>
        <authorList>
            <person name="Zhao Z."/>
        </authorList>
    </citation>
    <scope>NUCLEOTIDE SEQUENCE [LARGE SCALE GENOMIC DNA]</scope>
    <source>
        <strain evidence="2 3">ZYL</strain>
    </source>
</reference>
<accession>A0A2G4YTC2</accession>
<dbReference type="SUPFAM" id="SSF141371">
    <property type="entry name" value="PilZ domain-like"/>
    <property type="match status" value="1"/>
</dbReference>
<dbReference type="InterPro" id="IPR009875">
    <property type="entry name" value="PilZ_domain"/>
</dbReference>
<evidence type="ECO:0000259" key="1">
    <source>
        <dbReference type="Pfam" id="PF07238"/>
    </source>
</evidence>
<dbReference type="Proteomes" id="UP000229730">
    <property type="component" value="Unassembled WGS sequence"/>
</dbReference>
<dbReference type="GO" id="GO:0035438">
    <property type="term" value="F:cyclic-di-GMP binding"/>
    <property type="evidence" value="ECO:0007669"/>
    <property type="project" value="InterPro"/>
</dbReference>
<gene>
    <name evidence="2" type="ORF">CRD36_02500</name>
</gene>
<proteinExistence type="predicted"/>
<comment type="caution">
    <text evidence="2">The sequence shown here is derived from an EMBL/GenBank/DDBJ whole genome shotgun (WGS) entry which is preliminary data.</text>
</comment>
<evidence type="ECO:0000313" key="3">
    <source>
        <dbReference type="Proteomes" id="UP000229730"/>
    </source>
</evidence>
<protein>
    <recommendedName>
        <fullName evidence="1">PilZ domain-containing protein</fullName>
    </recommendedName>
</protein>
<dbReference type="Gene3D" id="2.40.10.220">
    <property type="entry name" value="predicted glycosyltransferase like domains"/>
    <property type="match status" value="1"/>
</dbReference>
<dbReference type="OrthoDB" id="8479891at2"/>
<feature type="domain" description="PilZ" evidence="1">
    <location>
        <begin position="24"/>
        <end position="109"/>
    </location>
</feature>